<dbReference type="Gene3D" id="3.90.180.10">
    <property type="entry name" value="Medium-chain alcohol dehydrogenases, catalytic domain"/>
    <property type="match status" value="1"/>
</dbReference>
<name>A0A344UR26_9ACTN</name>
<dbReference type="EC" id="1.1.1.1" evidence="8"/>
<comment type="similarity">
    <text evidence="5">Belongs to the zinc-containing alcohol dehydrogenase family.</text>
</comment>
<evidence type="ECO:0000259" key="6">
    <source>
        <dbReference type="Pfam" id="PF00107"/>
    </source>
</evidence>
<keyword evidence="9" id="KW-1185">Reference proteome</keyword>
<gene>
    <name evidence="8" type="ORF">JS278_00531</name>
</gene>
<dbReference type="AlphaFoldDB" id="A0A344UR26"/>
<dbReference type="GO" id="GO:0004022">
    <property type="term" value="F:alcohol dehydrogenase (NAD+) activity"/>
    <property type="evidence" value="ECO:0007669"/>
    <property type="project" value="UniProtKB-EC"/>
</dbReference>
<evidence type="ECO:0000256" key="1">
    <source>
        <dbReference type="ARBA" id="ARBA00001947"/>
    </source>
</evidence>
<reference evidence="8 9" key="1">
    <citation type="submission" date="2017-12" db="EMBL/GenBank/DDBJ databases">
        <title>The whole genome sequence of the Acidipropionibacterium virtanenii sp. nov. type strain JS278.</title>
        <authorList>
            <person name="Laine P."/>
            <person name="Deptula P."/>
            <person name="Varmanen P."/>
            <person name="Auvinen P."/>
        </authorList>
    </citation>
    <scope>NUCLEOTIDE SEQUENCE [LARGE SCALE GENOMIC DNA]</scope>
    <source>
        <strain evidence="8 9">JS278</strain>
    </source>
</reference>
<dbReference type="EMBL" id="CP025198">
    <property type="protein sequence ID" value="AXE37724.1"/>
    <property type="molecule type" value="Genomic_DNA"/>
</dbReference>
<dbReference type="InterPro" id="IPR011032">
    <property type="entry name" value="GroES-like_sf"/>
</dbReference>
<keyword evidence="3 5" id="KW-0862">Zinc</keyword>
<dbReference type="InterPro" id="IPR013154">
    <property type="entry name" value="ADH-like_N"/>
</dbReference>
<dbReference type="OrthoDB" id="241504at2"/>
<dbReference type="InterPro" id="IPR002328">
    <property type="entry name" value="ADH_Zn_CS"/>
</dbReference>
<evidence type="ECO:0000256" key="3">
    <source>
        <dbReference type="ARBA" id="ARBA00022833"/>
    </source>
</evidence>
<dbReference type="PROSITE" id="PS00059">
    <property type="entry name" value="ADH_ZINC"/>
    <property type="match status" value="1"/>
</dbReference>
<dbReference type="Proteomes" id="UP000251995">
    <property type="component" value="Chromosome"/>
</dbReference>
<evidence type="ECO:0000313" key="9">
    <source>
        <dbReference type="Proteomes" id="UP000251995"/>
    </source>
</evidence>
<evidence type="ECO:0000313" key="8">
    <source>
        <dbReference type="EMBL" id="AXE37724.1"/>
    </source>
</evidence>
<accession>A0A344UR26</accession>
<evidence type="ECO:0000256" key="2">
    <source>
        <dbReference type="ARBA" id="ARBA00022723"/>
    </source>
</evidence>
<sequence>MKAIVWHGIGDIRLDDVPEPTVQDSHDAIVQITRSAICGTDLHFVRGTVAPMREGEILGHEGVGVVAAVGDQVRGFRPGDRVLVNSSVSCGACRYCRQGRTAQCDVANTNGPDAGTAFFGGPVSTGPIDGLQAEYVRVPWSENSMHLLPDNVSDDQAILLTDMWPTGWFGAERAGVRPGDIVAVLGAGGVGQFAAASAYKMGAGRVIVVDHHRSRLETARGQDAETVNFDTEDPVEAIMDLTNGIGADAVIDCVGQDSERPRTGPAAITGADAAAFDAEARRIAPDSPPDGFGPDHQWKPGDAPSLAARWSVDAVAKYGRLSIMGVYSPREFVYPIGQAMNKNLTIRMGNCDHHRVTPQLIDMVAAGQFDPTRFITQREPLHSAIDAYRTFDLREDGWLKVEISDPSS</sequence>
<dbReference type="SUPFAM" id="SSF51735">
    <property type="entry name" value="NAD(P)-binding Rossmann-fold domains"/>
    <property type="match status" value="1"/>
</dbReference>
<organism evidence="8 9">
    <name type="scientific">Acidipropionibacterium virtanenii</name>
    <dbReference type="NCBI Taxonomy" id="2057246"/>
    <lineage>
        <taxon>Bacteria</taxon>
        <taxon>Bacillati</taxon>
        <taxon>Actinomycetota</taxon>
        <taxon>Actinomycetes</taxon>
        <taxon>Propionibacteriales</taxon>
        <taxon>Propionibacteriaceae</taxon>
        <taxon>Acidipropionibacterium</taxon>
    </lineage>
</organism>
<dbReference type="RefSeq" id="WP_114043850.1">
    <property type="nucleotide sequence ID" value="NZ_CP025198.1"/>
</dbReference>
<comment type="cofactor">
    <cofactor evidence="1 5">
        <name>Zn(2+)</name>
        <dbReference type="ChEBI" id="CHEBI:29105"/>
    </cofactor>
</comment>
<dbReference type="GO" id="GO:0008270">
    <property type="term" value="F:zinc ion binding"/>
    <property type="evidence" value="ECO:0007669"/>
    <property type="project" value="InterPro"/>
</dbReference>
<feature type="domain" description="Alcohol dehydrogenase-like N-terminal" evidence="7">
    <location>
        <begin position="25"/>
        <end position="142"/>
    </location>
</feature>
<dbReference type="SUPFAM" id="SSF50129">
    <property type="entry name" value="GroES-like"/>
    <property type="match status" value="1"/>
</dbReference>
<evidence type="ECO:0000256" key="5">
    <source>
        <dbReference type="RuleBase" id="RU361277"/>
    </source>
</evidence>
<feature type="domain" description="Alcohol dehydrogenase-like C-terminal" evidence="6">
    <location>
        <begin position="189"/>
        <end position="256"/>
    </location>
</feature>
<evidence type="ECO:0000256" key="4">
    <source>
        <dbReference type="ARBA" id="ARBA00023002"/>
    </source>
</evidence>
<keyword evidence="4 8" id="KW-0560">Oxidoreductase</keyword>
<keyword evidence="2 5" id="KW-0479">Metal-binding</keyword>
<dbReference type="InterPro" id="IPR013149">
    <property type="entry name" value="ADH-like_C"/>
</dbReference>
<dbReference type="InterPro" id="IPR036291">
    <property type="entry name" value="NAD(P)-bd_dom_sf"/>
</dbReference>
<dbReference type="PANTHER" id="PTHR42813:SF7">
    <property type="entry name" value="ALCOHOL DEHYDROGENASE (ZN-DEPENDENT)-RELATED"/>
    <property type="match status" value="1"/>
</dbReference>
<dbReference type="KEGG" id="acij:JS278_00531"/>
<proteinExistence type="inferred from homology"/>
<dbReference type="Pfam" id="PF00107">
    <property type="entry name" value="ADH_zinc_N"/>
    <property type="match status" value="1"/>
</dbReference>
<dbReference type="Gene3D" id="3.40.50.720">
    <property type="entry name" value="NAD(P)-binding Rossmann-like Domain"/>
    <property type="match status" value="1"/>
</dbReference>
<dbReference type="PANTHER" id="PTHR42813">
    <property type="entry name" value="ZINC-TYPE ALCOHOL DEHYDROGENASE-LIKE"/>
    <property type="match status" value="1"/>
</dbReference>
<dbReference type="Pfam" id="PF08240">
    <property type="entry name" value="ADH_N"/>
    <property type="match status" value="1"/>
</dbReference>
<protein>
    <submittedName>
        <fullName evidence="8">Putative zinc-binding alcohol dehydrogenase</fullName>
        <ecNumber evidence="8">1.1.1.1</ecNumber>
    </submittedName>
</protein>
<evidence type="ECO:0000259" key="7">
    <source>
        <dbReference type="Pfam" id="PF08240"/>
    </source>
</evidence>